<keyword evidence="1" id="KW-0812">Transmembrane</keyword>
<evidence type="ECO:0000313" key="3">
    <source>
        <dbReference type="Proteomes" id="UP000199413"/>
    </source>
</evidence>
<evidence type="ECO:0000313" key="2">
    <source>
        <dbReference type="EMBL" id="SCL28808.1"/>
    </source>
</evidence>
<dbReference type="InterPro" id="IPR011701">
    <property type="entry name" value="MFS"/>
</dbReference>
<dbReference type="Pfam" id="PF07690">
    <property type="entry name" value="MFS_1"/>
    <property type="match status" value="1"/>
</dbReference>
<sequence>MWSAAALRRLSRDTIASAGGAAVFSCSLGIASVALPLLALRSGYSAVEVGVLTALSAIAQMATRLVLGAAMRLVGDWVLVVAAGVALCLSNGLVVASAAVVPFTLAEVLQGFARACFWTGSQTHVVRNDAPAVGALATINFVSSVGLLAGPVLAGLLVEHSPRAALGVGAAIAAVAVLPALAIDRLPPFRPPPEGPPGRIWRRPGVDVGCWAGVTAGAWRGLLSSYVPVALDAARQPASTIGVLVSVANGASVVGSAIVGRVRHRWVMRSFVLGTLATGATTGLVALAADAWWAAGALLAVSGLGAGVLQTIGPAIATDSVHPEERGDAIATAGTFRAAALFAAPLAVASAVAIIPLTAAMGLAGALITASAAVVRVRSPATSHPGGPR</sequence>
<feature type="transmembrane region" description="Helical" evidence="1">
    <location>
        <begin position="79"/>
        <end position="101"/>
    </location>
</feature>
<feature type="transmembrane region" description="Helical" evidence="1">
    <location>
        <begin position="21"/>
        <end position="40"/>
    </location>
</feature>
<dbReference type="PANTHER" id="PTHR23526:SF4">
    <property type="entry name" value="INTEGRAL MEMBRANE TRANSPORT PROTEIN"/>
    <property type="match status" value="1"/>
</dbReference>
<feature type="transmembrane region" description="Helical" evidence="1">
    <location>
        <begin position="46"/>
        <end position="67"/>
    </location>
</feature>
<keyword evidence="1" id="KW-1133">Transmembrane helix</keyword>
<dbReference type="AlphaFoldDB" id="A0A1C6SHI9"/>
<dbReference type="PANTHER" id="PTHR23526">
    <property type="entry name" value="INTEGRAL MEMBRANE TRANSPORT PROTEIN-RELATED"/>
    <property type="match status" value="1"/>
</dbReference>
<organism evidence="2 3">
    <name type="scientific">Micromonospora rhizosphaerae</name>
    <dbReference type="NCBI Taxonomy" id="568872"/>
    <lineage>
        <taxon>Bacteria</taxon>
        <taxon>Bacillati</taxon>
        <taxon>Actinomycetota</taxon>
        <taxon>Actinomycetes</taxon>
        <taxon>Micromonosporales</taxon>
        <taxon>Micromonosporaceae</taxon>
        <taxon>Micromonospora</taxon>
    </lineage>
</organism>
<feature type="transmembrane region" description="Helical" evidence="1">
    <location>
        <begin position="164"/>
        <end position="183"/>
    </location>
</feature>
<feature type="transmembrane region" description="Helical" evidence="1">
    <location>
        <begin position="271"/>
        <end position="289"/>
    </location>
</feature>
<dbReference type="OrthoDB" id="4920921at2"/>
<keyword evidence="1" id="KW-0472">Membrane</keyword>
<feature type="transmembrane region" description="Helical" evidence="1">
    <location>
        <begin position="132"/>
        <end position="157"/>
    </location>
</feature>
<evidence type="ECO:0000256" key="1">
    <source>
        <dbReference type="SAM" id="Phobius"/>
    </source>
</evidence>
<gene>
    <name evidence="2" type="ORF">GA0070624_3764</name>
</gene>
<feature type="transmembrane region" description="Helical" evidence="1">
    <location>
        <begin position="354"/>
        <end position="375"/>
    </location>
</feature>
<name>A0A1C6SHI9_9ACTN</name>
<feature type="transmembrane region" description="Helical" evidence="1">
    <location>
        <begin position="238"/>
        <end position="259"/>
    </location>
</feature>
<reference evidence="3" key="1">
    <citation type="submission" date="2016-06" db="EMBL/GenBank/DDBJ databases">
        <authorList>
            <person name="Varghese N."/>
            <person name="Submissions Spin"/>
        </authorList>
    </citation>
    <scope>NUCLEOTIDE SEQUENCE [LARGE SCALE GENOMIC DNA]</scope>
    <source>
        <strain evidence="3">DSM 45431</strain>
    </source>
</reference>
<protein>
    <submittedName>
        <fullName evidence="2">Predicted arabinose efflux permease, MFS family</fullName>
    </submittedName>
</protein>
<dbReference type="Gene3D" id="1.20.1250.20">
    <property type="entry name" value="MFS general substrate transporter like domains"/>
    <property type="match status" value="2"/>
</dbReference>
<dbReference type="STRING" id="568872.GA0070624_3764"/>
<dbReference type="InterPro" id="IPR036259">
    <property type="entry name" value="MFS_trans_sf"/>
</dbReference>
<dbReference type="InterPro" id="IPR052528">
    <property type="entry name" value="Sugar_transport-like"/>
</dbReference>
<dbReference type="EMBL" id="FMHV01000002">
    <property type="protein sequence ID" value="SCL28808.1"/>
    <property type="molecule type" value="Genomic_DNA"/>
</dbReference>
<accession>A0A1C6SHI9</accession>
<dbReference type="GO" id="GO:0022857">
    <property type="term" value="F:transmembrane transporter activity"/>
    <property type="evidence" value="ECO:0007669"/>
    <property type="project" value="InterPro"/>
</dbReference>
<dbReference type="Proteomes" id="UP000199413">
    <property type="component" value="Unassembled WGS sequence"/>
</dbReference>
<proteinExistence type="predicted"/>
<keyword evidence="3" id="KW-1185">Reference proteome</keyword>
<dbReference type="SUPFAM" id="SSF103473">
    <property type="entry name" value="MFS general substrate transporter"/>
    <property type="match status" value="1"/>
</dbReference>